<keyword evidence="9" id="KW-1185">Reference proteome</keyword>
<protein>
    <submittedName>
        <fullName evidence="8">RAC serine/threonine-protein kinase</fullName>
    </submittedName>
</protein>
<feature type="binding site" evidence="6">
    <location>
        <position position="55"/>
    </location>
    <ligand>
        <name>ATP</name>
        <dbReference type="ChEBI" id="CHEBI:30616"/>
    </ligand>
</feature>
<dbReference type="SUPFAM" id="SSF56112">
    <property type="entry name" value="Protein kinase-like (PK-like)"/>
    <property type="match status" value="1"/>
</dbReference>
<dbReference type="PROSITE" id="PS50011">
    <property type="entry name" value="PROTEIN_KINASE_DOM"/>
    <property type="match status" value="1"/>
</dbReference>
<name>A0AAW2Z866_9EUKA</name>
<accession>A0AAW2Z866</accession>
<evidence type="ECO:0000256" key="5">
    <source>
        <dbReference type="ARBA" id="ARBA00022840"/>
    </source>
</evidence>
<dbReference type="InterPro" id="IPR011009">
    <property type="entry name" value="Kinase-like_dom_sf"/>
</dbReference>
<proteinExistence type="predicted"/>
<organism evidence="8 9">
    <name type="scientific">Acrasis kona</name>
    <dbReference type="NCBI Taxonomy" id="1008807"/>
    <lineage>
        <taxon>Eukaryota</taxon>
        <taxon>Discoba</taxon>
        <taxon>Heterolobosea</taxon>
        <taxon>Tetramitia</taxon>
        <taxon>Eutetramitia</taxon>
        <taxon>Acrasidae</taxon>
        <taxon>Acrasis</taxon>
    </lineage>
</organism>
<evidence type="ECO:0000256" key="2">
    <source>
        <dbReference type="ARBA" id="ARBA00022679"/>
    </source>
</evidence>
<gene>
    <name evidence="8" type="ORF">AKO1_004353</name>
</gene>
<dbReference type="AlphaFoldDB" id="A0AAW2Z866"/>
<reference evidence="8 9" key="1">
    <citation type="submission" date="2024-03" db="EMBL/GenBank/DDBJ databases">
        <title>The Acrasis kona genome and developmental transcriptomes reveal deep origins of eukaryotic multicellular pathways.</title>
        <authorList>
            <person name="Sheikh S."/>
            <person name="Fu C.-J."/>
            <person name="Brown M.W."/>
            <person name="Baldauf S.L."/>
        </authorList>
    </citation>
    <scope>NUCLEOTIDE SEQUENCE [LARGE SCALE GENOMIC DNA]</scope>
    <source>
        <strain evidence="8 9">ATCC MYA-3509</strain>
    </source>
</reference>
<dbReference type="InterPro" id="IPR045270">
    <property type="entry name" value="STKc_AGC"/>
</dbReference>
<evidence type="ECO:0000256" key="6">
    <source>
        <dbReference type="PROSITE-ProRule" id="PRU10141"/>
    </source>
</evidence>
<evidence type="ECO:0000256" key="1">
    <source>
        <dbReference type="ARBA" id="ARBA00022527"/>
    </source>
</evidence>
<dbReference type="GO" id="GO:0005524">
    <property type="term" value="F:ATP binding"/>
    <property type="evidence" value="ECO:0007669"/>
    <property type="project" value="UniProtKB-UniRule"/>
</dbReference>
<dbReference type="Gene3D" id="1.10.510.10">
    <property type="entry name" value="Transferase(Phosphotransferase) domain 1"/>
    <property type="match status" value="1"/>
</dbReference>
<comment type="caution">
    <text evidence="8">The sequence shown here is derived from an EMBL/GenBank/DDBJ whole genome shotgun (WGS) entry which is preliminary data.</text>
</comment>
<dbReference type="GO" id="GO:0004674">
    <property type="term" value="F:protein serine/threonine kinase activity"/>
    <property type="evidence" value="ECO:0007669"/>
    <property type="project" value="UniProtKB-KW"/>
</dbReference>
<keyword evidence="4 8" id="KW-0418">Kinase</keyword>
<dbReference type="PROSITE" id="PS00107">
    <property type="entry name" value="PROTEIN_KINASE_ATP"/>
    <property type="match status" value="1"/>
</dbReference>
<sequence>MNASRIVTVKTRKPKPYRGEPTPNDFEVLMVVGRGSWGKVSKVRMKSTGDIYAMKTYRKALMIQLDASLTKTEFLIHKRLDHEFIAHLHYAFSTKNKLYLIMDFMPGGDLYIHIQKEGRFSESKSMFYIAQVILAVDYLHRNGIMKRAIKAEDIGMDEMGYLKLLDIGLAKDGMTETTRSNHFCGTPEYMSPEAINGDYGIAVDWWAVGVLLYEMLVGVPPFYNPSVQEIYSLIAMGDLKFPEHVSPNAQDIIKKFLQRDDKLRLGMGPNGLSNIKSHPYWGEFNWEALIEKRIKAPLVPEITDLPTYVCDEFITEPAIDSDCDSPTVFYDFGFHFCEDDWKEVSSVSVYRNKLYGCLKYYDVSFYFIDLTE</sequence>
<dbReference type="CDD" id="cd05123">
    <property type="entry name" value="STKc_AGC"/>
    <property type="match status" value="1"/>
</dbReference>
<evidence type="ECO:0000256" key="3">
    <source>
        <dbReference type="ARBA" id="ARBA00022741"/>
    </source>
</evidence>
<dbReference type="PANTHER" id="PTHR24351">
    <property type="entry name" value="RIBOSOMAL PROTEIN S6 KINASE"/>
    <property type="match status" value="1"/>
</dbReference>
<dbReference type="Pfam" id="PF00069">
    <property type="entry name" value="Pkinase"/>
    <property type="match status" value="1"/>
</dbReference>
<feature type="domain" description="Protein kinase" evidence="7">
    <location>
        <begin position="26"/>
        <end position="281"/>
    </location>
</feature>
<dbReference type="Gene3D" id="3.30.200.20">
    <property type="entry name" value="Phosphorylase Kinase, domain 1"/>
    <property type="match status" value="1"/>
</dbReference>
<evidence type="ECO:0000313" key="9">
    <source>
        <dbReference type="Proteomes" id="UP001431209"/>
    </source>
</evidence>
<dbReference type="InterPro" id="IPR000719">
    <property type="entry name" value="Prot_kinase_dom"/>
</dbReference>
<dbReference type="Proteomes" id="UP001431209">
    <property type="component" value="Unassembled WGS sequence"/>
</dbReference>
<evidence type="ECO:0000256" key="4">
    <source>
        <dbReference type="ARBA" id="ARBA00022777"/>
    </source>
</evidence>
<keyword evidence="1" id="KW-0723">Serine/threonine-protein kinase</keyword>
<dbReference type="InterPro" id="IPR017441">
    <property type="entry name" value="Protein_kinase_ATP_BS"/>
</dbReference>
<dbReference type="EMBL" id="JAOPGA020001109">
    <property type="protein sequence ID" value="KAL0485153.1"/>
    <property type="molecule type" value="Genomic_DNA"/>
</dbReference>
<dbReference type="FunFam" id="1.10.510.10:FF:000210">
    <property type="entry name" value="Non-specific serine/threonine protein kinase"/>
    <property type="match status" value="1"/>
</dbReference>
<keyword evidence="3 6" id="KW-0547">Nucleotide-binding</keyword>
<keyword evidence="5 6" id="KW-0067">ATP-binding</keyword>
<evidence type="ECO:0000259" key="7">
    <source>
        <dbReference type="PROSITE" id="PS50011"/>
    </source>
</evidence>
<keyword evidence="2" id="KW-0808">Transferase</keyword>
<evidence type="ECO:0000313" key="8">
    <source>
        <dbReference type="EMBL" id="KAL0485153.1"/>
    </source>
</evidence>